<feature type="transmembrane region" description="Helical" evidence="5">
    <location>
        <begin position="41"/>
        <end position="60"/>
    </location>
</feature>
<protein>
    <submittedName>
        <fullName evidence="8">Two-component sensor histidine kinase</fullName>
    </submittedName>
</protein>
<proteinExistence type="predicted"/>
<feature type="transmembrane region" description="Helical" evidence="5">
    <location>
        <begin position="137"/>
        <end position="158"/>
    </location>
</feature>
<feature type="transmembrane region" description="Helical" evidence="5">
    <location>
        <begin position="80"/>
        <end position="102"/>
    </location>
</feature>
<reference evidence="8 9" key="1">
    <citation type="submission" date="2019-07" db="EMBL/GenBank/DDBJ databases">
        <title>Whole genome shotgun sequence of Deinococcus cellulosilyticus NBRC 106333.</title>
        <authorList>
            <person name="Hosoyama A."/>
            <person name="Uohara A."/>
            <person name="Ohji S."/>
            <person name="Ichikawa N."/>
        </authorList>
    </citation>
    <scope>NUCLEOTIDE SEQUENCE [LARGE SCALE GENOMIC DNA]</scope>
    <source>
        <strain evidence="8 9">NBRC 106333</strain>
    </source>
</reference>
<evidence type="ECO:0000259" key="6">
    <source>
        <dbReference type="Pfam" id="PF02518"/>
    </source>
</evidence>
<keyword evidence="9" id="KW-1185">Reference proteome</keyword>
<dbReference type="GO" id="GO:0000155">
    <property type="term" value="F:phosphorelay sensor kinase activity"/>
    <property type="evidence" value="ECO:0007669"/>
    <property type="project" value="InterPro"/>
</dbReference>
<accession>A0A511N270</accession>
<feature type="transmembrane region" description="Helical" evidence="5">
    <location>
        <begin position="12"/>
        <end position="29"/>
    </location>
</feature>
<dbReference type="CDD" id="cd16917">
    <property type="entry name" value="HATPase_UhpB-NarQ-NarX-like"/>
    <property type="match status" value="1"/>
</dbReference>
<dbReference type="InterPro" id="IPR003594">
    <property type="entry name" value="HATPase_dom"/>
</dbReference>
<organism evidence="8 9">
    <name type="scientific">Deinococcus cellulosilyticus (strain DSM 18568 / NBRC 106333 / KACC 11606 / 5516J-15)</name>
    <dbReference type="NCBI Taxonomy" id="1223518"/>
    <lineage>
        <taxon>Bacteria</taxon>
        <taxon>Thermotogati</taxon>
        <taxon>Deinococcota</taxon>
        <taxon>Deinococci</taxon>
        <taxon>Deinococcales</taxon>
        <taxon>Deinococcaceae</taxon>
        <taxon>Deinococcus</taxon>
    </lineage>
</organism>
<gene>
    <name evidence="8" type="ORF">DC3_21310</name>
</gene>
<dbReference type="InterPro" id="IPR036890">
    <property type="entry name" value="HATPase_C_sf"/>
</dbReference>
<keyword evidence="5" id="KW-1133">Transmembrane helix</keyword>
<keyword evidence="3" id="KW-0902">Two-component regulatory system</keyword>
<dbReference type="Proteomes" id="UP000321306">
    <property type="component" value="Unassembled WGS sequence"/>
</dbReference>
<dbReference type="InterPro" id="IPR050482">
    <property type="entry name" value="Sensor_HK_TwoCompSys"/>
</dbReference>
<feature type="domain" description="Signal transduction histidine kinase subgroup 3 dimerisation and phosphoacceptor" evidence="7">
    <location>
        <begin position="182"/>
        <end position="247"/>
    </location>
</feature>
<keyword evidence="5" id="KW-0472">Membrane</keyword>
<evidence type="ECO:0000256" key="2">
    <source>
        <dbReference type="ARBA" id="ARBA00022777"/>
    </source>
</evidence>
<evidence type="ECO:0000259" key="7">
    <source>
        <dbReference type="Pfam" id="PF07730"/>
    </source>
</evidence>
<dbReference type="SUPFAM" id="SSF55874">
    <property type="entry name" value="ATPase domain of HSP90 chaperone/DNA topoisomerase II/histidine kinase"/>
    <property type="match status" value="1"/>
</dbReference>
<dbReference type="Pfam" id="PF07730">
    <property type="entry name" value="HisKA_3"/>
    <property type="match status" value="1"/>
</dbReference>
<dbReference type="Pfam" id="PF02518">
    <property type="entry name" value="HATPase_c"/>
    <property type="match status" value="1"/>
</dbReference>
<keyword evidence="2 8" id="KW-0418">Kinase</keyword>
<sequence length="366" mass="41002">MLRADPIRWHRFLSWPWLLFLVFPLQQFYAQPRLWTEQLTFGVLLLGFVCLYLVVFRTLFTTRPLEPFPKWNLVGIGWCVLSFFLILPWCGWTAATGFLSYAVAMGAFQRSVRFNVSTVLLIVLLLLWLMVSQDVPAAALAGNLFICISVGVGNHFGYRAMSSALVQKQTQPAKEHLAQVAERERIARDLHDLLGHTLSVIVLKSDLASKLMERNAERAKQELQEVEKISREALTEVRLAVQGYKGTDLKSELGRIKIALDAAGIQLEHLEEAVELSPEQQGTLQLVLREAITNIIRHAKAKTCWVSLQNVHAGVLLIIQDDGVGIQNPQGNGMKGMRERTEALGGKFSVKSHPGQGTTIEILIRS</sequence>
<evidence type="ECO:0000313" key="8">
    <source>
        <dbReference type="EMBL" id="GEM46496.1"/>
    </source>
</evidence>
<dbReference type="GO" id="GO:0016020">
    <property type="term" value="C:membrane"/>
    <property type="evidence" value="ECO:0007669"/>
    <property type="project" value="InterPro"/>
</dbReference>
<feature type="coiled-coil region" evidence="4">
    <location>
        <begin position="209"/>
        <end position="236"/>
    </location>
</feature>
<dbReference type="GO" id="GO:0046983">
    <property type="term" value="F:protein dimerization activity"/>
    <property type="evidence" value="ECO:0007669"/>
    <property type="project" value="InterPro"/>
</dbReference>
<dbReference type="PANTHER" id="PTHR24421:SF63">
    <property type="entry name" value="SENSOR HISTIDINE KINASE DESK"/>
    <property type="match status" value="1"/>
</dbReference>
<name>A0A511N270_DEIC1</name>
<feature type="transmembrane region" description="Helical" evidence="5">
    <location>
        <begin position="114"/>
        <end position="131"/>
    </location>
</feature>
<feature type="domain" description="Histidine kinase/HSP90-like ATPase" evidence="6">
    <location>
        <begin position="282"/>
        <end position="364"/>
    </location>
</feature>
<evidence type="ECO:0000256" key="5">
    <source>
        <dbReference type="SAM" id="Phobius"/>
    </source>
</evidence>
<dbReference type="PANTHER" id="PTHR24421">
    <property type="entry name" value="NITRATE/NITRITE SENSOR PROTEIN NARX-RELATED"/>
    <property type="match status" value="1"/>
</dbReference>
<dbReference type="OrthoDB" id="9797605at2"/>
<dbReference type="Gene3D" id="3.30.565.10">
    <property type="entry name" value="Histidine kinase-like ATPase, C-terminal domain"/>
    <property type="match status" value="1"/>
</dbReference>
<dbReference type="RefSeq" id="WP_146884311.1">
    <property type="nucleotide sequence ID" value="NZ_BJXB01000008.1"/>
</dbReference>
<dbReference type="AlphaFoldDB" id="A0A511N270"/>
<keyword evidence="1" id="KW-0808">Transferase</keyword>
<evidence type="ECO:0000256" key="3">
    <source>
        <dbReference type="ARBA" id="ARBA00023012"/>
    </source>
</evidence>
<evidence type="ECO:0000313" key="9">
    <source>
        <dbReference type="Proteomes" id="UP000321306"/>
    </source>
</evidence>
<dbReference type="EMBL" id="BJXB01000008">
    <property type="protein sequence ID" value="GEM46496.1"/>
    <property type="molecule type" value="Genomic_DNA"/>
</dbReference>
<keyword evidence="5" id="KW-0812">Transmembrane</keyword>
<dbReference type="Gene3D" id="1.20.5.1930">
    <property type="match status" value="1"/>
</dbReference>
<comment type="caution">
    <text evidence="8">The sequence shown here is derived from an EMBL/GenBank/DDBJ whole genome shotgun (WGS) entry which is preliminary data.</text>
</comment>
<evidence type="ECO:0000256" key="4">
    <source>
        <dbReference type="SAM" id="Coils"/>
    </source>
</evidence>
<evidence type="ECO:0000256" key="1">
    <source>
        <dbReference type="ARBA" id="ARBA00022679"/>
    </source>
</evidence>
<dbReference type="InterPro" id="IPR011712">
    <property type="entry name" value="Sig_transdc_His_kin_sub3_dim/P"/>
</dbReference>
<keyword evidence="4" id="KW-0175">Coiled coil</keyword>